<reference evidence="1 2" key="1">
    <citation type="journal article" date="2011" name="Stand. Genomic Sci.">
        <title>Complete genome sequence of the thermophilic, hydrogen-oxidizing Bacillus tusciae type strain (T2) and reclassification in the new genus, Kyrpidia gen. nov. as Kyrpidia tusciae comb. nov. and emendation of the family Alicyclobacillaceae da Costa and Rainey, 2010.</title>
        <authorList>
            <person name="Klenk H.P."/>
            <person name="Lapidus A."/>
            <person name="Chertkov O."/>
            <person name="Copeland A."/>
            <person name="Del Rio T.G."/>
            <person name="Nolan M."/>
            <person name="Lucas S."/>
            <person name="Chen F."/>
            <person name="Tice H."/>
            <person name="Cheng J.F."/>
            <person name="Han C."/>
            <person name="Bruce D."/>
            <person name="Goodwin L."/>
            <person name="Pitluck S."/>
            <person name="Pati A."/>
            <person name="Ivanova N."/>
            <person name="Mavromatis K."/>
            <person name="Daum C."/>
            <person name="Chen A."/>
            <person name="Palaniappan K."/>
            <person name="Chang Y.J."/>
            <person name="Land M."/>
            <person name="Hauser L."/>
            <person name="Jeffries C.D."/>
            <person name="Detter J.C."/>
            <person name="Rohde M."/>
            <person name="Abt B."/>
            <person name="Pukall R."/>
            <person name="Goker M."/>
            <person name="Bristow J."/>
            <person name="Markowitz V."/>
            <person name="Hugenholtz P."/>
            <person name="Eisen J.A."/>
        </authorList>
    </citation>
    <scope>NUCLEOTIDE SEQUENCE [LARGE SCALE GENOMIC DNA]</scope>
    <source>
        <strain evidence="1 2">DSM 2912</strain>
    </source>
</reference>
<dbReference type="AlphaFoldDB" id="D5WU99"/>
<gene>
    <name evidence="1" type="ordered locus">Btus_2701</name>
</gene>
<sequence length="149" mass="17366">MKIPSLELFQALQQEMNRRRNVFEGLGFIDTRCVFAVEADSTTPESHYYAVEFAVYSCERVWEVPYPEAADPDFIIFGQAKVWKEMFENIAENGGADVYHSINRLTMAYDPMQMMGNDIVRRESFWKYNQSLQEFLNGYAYIAGTRIEV</sequence>
<evidence type="ECO:0000313" key="1">
    <source>
        <dbReference type="EMBL" id="ADG07351.1"/>
    </source>
</evidence>
<dbReference type="RefSeq" id="WP_013076634.1">
    <property type="nucleotide sequence ID" value="NC_014098.1"/>
</dbReference>
<dbReference type="EMBL" id="CP002017">
    <property type="protein sequence ID" value="ADG07351.1"/>
    <property type="molecule type" value="Genomic_DNA"/>
</dbReference>
<name>D5WU99_KYRT2</name>
<proteinExistence type="predicted"/>
<dbReference type="Proteomes" id="UP000002368">
    <property type="component" value="Chromosome"/>
</dbReference>
<protein>
    <submittedName>
        <fullName evidence="1">Uncharacterized protein</fullName>
    </submittedName>
</protein>
<evidence type="ECO:0000313" key="2">
    <source>
        <dbReference type="Proteomes" id="UP000002368"/>
    </source>
</evidence>
<dbReference type="OrthoDB" id="4714148at2"/>
<accession>D5WU99</accession>
<organism evidence="1 2">
    <name type="scientific">Kyrpidia tusciae (strain DSM 2912 / NBRC 15312 / T2)</name>
    <name type="common">Bacillus tusciae</name>
    <dbReference type="NCBI Taxonomy" id="562970"/>
    <lineage>
        <taxon>Bacteria</taxon>
        <taxon>Bacillati</taxon>
        <taxon>Bacillota</taxon>
        <taxon>Bacilli</taxon>
        <taxon>Bacillales</taxon>
        <taxon>Alicyclobacillaceae</taxon>
        <taxon>Kyrpidia</taxon>
    </lineage>
</organism>
<dbReference type="KEGG" id="bts:Btus_2701"/>
<keyword evidence="2" id="KW-1185">Reference proteome</keyword>
<dbReference type="eggNOG" id="ENOG502ZH9N">
    <property type="taxonomic scope" value="Bacteria"/>
</dbReference>
<dbReference type="HOGENOM" id="CLU_1738500_0_0_9"/>